<dbReference type="GO" id="GO:0004534">
    <property type="term" value="F:5'-3' RNA exonuclease activity"/>
    <property type="evidence" value="ECO:0007669"/>
    <property type="project" value="TreeGrafter"/>
</dbReference>
<gene>
    <name evidence="1" type="ORF">F3Y22_tig00111493pilonHSYRG00167</name>
</gene>
<comment type="caution">
    <text evidence="1">The sequence shown here is derived from an EMBL/GenBank/DDBJ whole genome shotgun (WGS) entry which is preliminary data.</text>
</comment>
<keyword evidence="2" id="KW-1185">Reference proteome</keyword>
<proteinExistence type="predicted"/>
<dbReference type="AlphaFoldDB" id="A0A6A2YI88"/>
<dbReference type="EMBL" id="VEPZ02001351">
    <property type="protein sequence ID" value="KAE8677899.1"/>
    <property type="molecule type" value="Genomic_DNA"/>
</dbReference>
<name>A0A6A2YI88_HIBSY</name>
<dbReference type="InterPro" id="IPR052018">
    <property type="entry name" value="PHP_domain"/>
</dbReference>
<evidence type="ECO:0000313" key="2">
    <source>
        <dbReference type="Proteomes" id="UP000436088"/>
    </source>
</evidence>
<reference evidence="1" key="1">
    <citation type="submission" date="2019-09" db="EMBL/GenBank/DDBJ databases">
        <title>Draft genome information of white flower Hibiscus syriacus.</title>
        <authorList>
            <person name="Kim Y.-M."/>
        </authorList>
    </citation>
    <scope>NUCLEOTIDE SEQUENCE [LARGE SCALE GENOMIC DNA]</scope>
    <source>
        <strain evidence="1">YM2019G1</strain>
    </source>
</reference>
<sequence>MVCLSRVLAVSCTVKPLPPPLSRRFVHTKRKLNSRWRSMATDPYSSFSAPSVDSDSTADKVASGFCIIEWPESDAELADTYDFLKLGGSDYHGRGGNGESELGSVILPVLVLHEFLKVAQPIWCGAIKDILESYAKEPSALNLARIARFSRMDSLKGTSPLSCGKDWIDRCLSSW</sequence>
<dbReference type="Proteomes" id="UP000436088">
    <property type="component" value="Unassembled WGS sequence"/>
</dbReference>
<organism evidence="1 2">
    <name type="scientific">Hibiscus syriacus</name>
    <name type="common">Rose of Sharon</name>
    <dbReference type="NCBI Taxonomy" id="106335"/>
    <lineage>
        <taxon>Eukaryota</taxon>
        <taxon>Viridiplantae</taxon>
        <taxon>Streptophyta</taxon>
        <taxon>Embryophyta</taxon>
        <taxon>Tracheophyta</taxon>
        <taxon>Spermatophyta</taxon>
        <taxon>Magnoliopsida</taxon>
        <taxon>eudicotyledons</taxon>
        <taxon>Gunneridae</taxon>
        <taxon>Pentapetalae</taxon>
        <taxon>rosids</taxon>
        <taxon>malvids</taxon>
        <taxon>Malvales</taxon>
        <taxon>Malvaceae</taxon>
        <taxon>Malvoideae</taxon>
        <taxon>Hibiscus</taxon>
    </lineage>
</organism>
<evidence type="ECO:0000313" key="1">
    <source>
        <dbReference type="EMBL" id="KAE8677899.1"/>
    </source>
</evidence>
<accession>A0A6A2YI88</accession>
<dbReference type="PANTHER" id="PTHR42924">
    <property type="entry name" value="EXONUCLEASE"/>
    <property type="match status" value="1"/>
</dbReference>
<dbReference type="GO" id="GO:0035312">
    <property type="term" value="F:5'-3' DNA exonuclease activity"/>
    <property type="evidence" value="ECO:0007669"/>
    <property type="project" value="TreeGrafter"/>
</dbReference>
<dbReference type="PANTHER" id="PTHR42924:SF3">
    <property type="entry name" value="POLYMERASE_HISTIDINOL PHOSPHATASE N-TERMINAL DOMAIN-CONTAINING PROTEIN"/>
    <property type="match status" value="1"/>
</dbReference>
<protein>
    <submittedName>
        <fullName evidence="1">Uncharacterized protein</fullName>
    </submittedName>
</protein>